<accession>A0A3A4B0A0</accession>
<evidence type="ECO:0000313" key="2">
    <source>
        <dbReference type="EMBL" id="RJL31447.1"/>
    </source>
</evidence>
<feature type="transmembrane region" description="Helical" evidence="1">
    <location>
        <begin position="203"/>
        <end position="223"/>
    </location>
</feature>
<dbReference type="AlphaFoldDB" id="A0A3A4B0A0"/>
<protein>
    <submittedName>
        <fullName evidence="2">DUF1648 domain-containing protein</fullName>
    </submittedName>
</protein>
<dbReference type="OrthoDB" id="4303577at2"/>
<evidence type="ECO:0000256" key="1">
    <source>
        <dbReference type="SAM" id="Phobius"/>
    </source>
</evidence>
<feature type="transmembrane region" description="Helical" evidence="1">
    <location>
        <begin position="120"/>
        <end position="142"/>
    </location>
</feature>
<keyword evidence="1" id="KW-0472">Membrane</keyword>
<name>A0A3A4B0A0_9ACTN</name>
<sequence length="320" mass="32649">MRGRLLGVVAAWAALVAGVIAALHTGLADRLPGAVAVHWSGSGADRSQSTGAFLAQTLVFWGVMAVVAIPPALSSLVAARRAARRRLLAYVFGAGGFVIAMYAITLLANLDLADWREARLPAIGFGYVIGAAALGVLAGWLAGTPGPDRAPETDAQAGPTIVLRPGERAVWVSRTSNLWLATGGAALAVAAAVFAMAAAEAAAAASVGPVLVIAVVGAFLSTVRVRADEHGLSVGFGPFGWPARRIALDRIERAWTEDRSAMRAGGYGVRGLPGATTVMIRGGRCLVVRLRDGGTFAVSVDDAENGAALLNALAADGARV</sequence>
<dbReference type="Proteomes" id="UP000265768">
    <property type="component" value="Unassembled WGS sequence"/>
</dbReference>
<dbReference type="EMBL" id="QZEY01000007">
    <property type="protein sequence ID" value="RJL31447.1"/>
    <property type="molecule type" value="Genomic_DNA"/>
</dbReference>
<evidence type="ECO:0000313" key="3">
    <source>
        <dbReference type="Proteomes" id="UP000265768"/>
    </source>
</evidence>
<organism evidence="2 3">
    <name type="scientific">Bailinhaonella thermotolerans</name>
    <dbReference type="NCBI Taxonomy" id="1070861"/>
    <lineage>
        <taxon>Bacteria</taxon>
        <taxon>Bacillati</taxon>
        <taxon>Actinomycetota</taxon>
        <taxon>Actinomycetes</taxon>
        <taxon>Streptosporangiales</taxon>
        <taxon>Streptosporangiaceae</taxon>
        <taxon>Bailinhaonella</taxon>
    </lineage>
</organism>
<comment type="caution">
    <text evidence="2">The sequence shown here is derived from an EMBL/GenBank/DDBJ whole genome shotgun (WGS) entry which is preliminary data.</text>
</comment>
<dbReference type="RefSeq" id="WP_119928132.1">
    <property type="nucleotide sequence ID" value="NZ_QZEY01000007.1"/>
</dbReference>
<feature type="transmembrane region" description="Helical" evidence="1">
    <location>
        <begin position="52"/>
        <end position="75"/>
    </location>
</feature>
<reference evidence="2 3" key="1">
    <citation type="submission" date="2018-09" db="EMBL/GenBank/DDBJ databases">
        <title>YIM 75507 draft genome.</title>
        <authorList>
            <person name="Tang S."/>
            <person name="Feng Y."/>
        </authorList>
    </citation>
    <scope>NUCLEOTIDE SEQUENCE [LARGE SCALE GENOMIC DNA]</scope>
    <source>
        <strain evidence="2 3">YIM 75507</strain>
    </source>
</reference>
<proteinExistence type="predicted"/>
<keyword evidence="3" id="KW-1185">Reference proteome</keyword>
<feature type="transmembrane region" description="Helical" evidence="1">
    <location>
        <begin position="178"/>
        <end position="197"/>
    </location>
</feature>
<keyword evidence="1" id="KW-1133">Transmembrane helix</keyword>
<feature type="transmembrane region" description="Helical" evidence="1">
    <location>
        <begin position="87"/>
        <end position="108"/>
    </location>
</feature>
<keyword evidence="1" id="KW-0812">Transmembrane</keyword>
<gene>
    <name evidence="2" type="ORF">D5H75_20685</name>
</gene>